<dbReference type="Proteomes" id="UP000479710">
    <property type="component" value="Unassembled WGS sequence"/>
</dbReference>
<proteinExistence type="predicted"/>
<gene>
    <name evidence="2" type="ORF">E2562_033649</name>
</gene>
<feature type="region of interest" description="Disordered" evidence="1">
    <location>
        <begin position="36"/>
        <end position="81"/>
    </location>
</feature>
<name>A0A6G1CW19_9ORYZ</name>
<sequence length="125" mass="13249">MPRPYRTHLDRLAGASKARHLNILLLIDAGELRSVVSSSSSSLPAERRASPPPPLHHRLHRPPPLNTTTSTATGAAASTPPHHLWSRCLDCSTATSTPPPAAELGSPTSSSLQFGMMWVNLGGFG</sequence>
<comment type="caution">
    <text evidence="2">The sequence shown here is derived from an EMBL/GenBank/DDBJ whole genome shotgun (WGS) entry which is preliminary data.</text>
</comment>
<feature type="region of interest" description="Disordered" evidence="1">
    <location>
        <begin position="90"/>
        <end position="109"/>
    </location>
</feature>
<dbReference type="AlphaFoldDB" id="A0A6G1CW19"/>
<organism evidence="2 3">
    <name type="scientific">Oryza meyeriana var. granulata</name>
    <dbReference type="NCBI Taxonomy" id="110450"/>
    <lineage>
        <taxon>Eukaryota</taxon>
        <taxon>Viridiplantae</taxon>
        <taxon>Streptophyta</taxon>
        <taxon>Embryophyta</taxon>
        <taxon>Tracheophyta</taxon>
        <taxon>Spermatophyta</taxon>
        <taxon>Magnoliopsida</taxon>
        <taxon>Liliopsida</taxon>
        <taxon>Poales</taxon>
        <taxon>Poaceae</taxon>
        <taxon>BOP clade</taxon>
        <taxon>Oryzoideae</taxon>
        <taxon>Oryzeae</taxon>
        <taxon>Oryzinae</taxon>
        <taxon>Oryza</taxon>
        <taxon>Oryza meyeriana</taxon>
    </lineage>
</organism>
<keyword evidence="3" id="KW-1185">Reference proteome</keyword>
<dbReference type="EMBL" id="SPHZ02000008">
    <property type="protein sequence ID" value="KAF0904366.1"/>
    <property type="molecule type" value="Genomic_DNA"/>
</dbReference>
<evidence type="ECO:0000313" key="2">
    <source>
        <dbReference type="EMBL" id="KAF0904366.1"/>
    </source>
</evidence>
<accession>A0A6G1CW19</accession>
<feature type="compositionally biased region" description="Low complexity" evidence="1">
    <location>
        <begin position="67"/>
        <end position="79"/>
    </location>
</feature>
<evidence type="ECO:0000256" key="1">
    <source>
        <dbReference type="SAM" id="MobiDB-lite"/>
    </source>
</evidence>
<evidence type="ECO:0000313" key="3">
    <source>
        <dbReference type="Proteomes" id="UP000479710"/>
    </source>
</evidence>
<protein>
    <submittedName>
        <fullName evidence="2">Uncharacterized protein</fullName>
    </submittedName>
</protein>
<reference evidence="2 3" key="1">
    <citation type="submission" date="2019-11" db="EMBL/GenBank/DDBJ databases">
        <title>Whole genome sequence of Oryza granulata.</title>
        <authorList>
            <person name="Li W."/>
        </authorList>
    </citation>
    <scope>NUCLEOTIDE SEQUENCE [LARGE SCALE GENOMIC DNA]</scope>
    <source>
        <strain evidence="3">cv. Menghai</strain>
        <tissue evidence="2">Leaf</tissue>
    </source>
</reference>